<protein>
    <submittedName>
        <fullName evidence="1">Uncharacterized protein MANES_16G087200</fullName>
    </submittedName>
</protein>
<reference evidence="1" key="1">
    <citation type="submission" date="2018-02" db="EMBL/GenBank/DDBJ databases">
        <title>Rhizophora mucronata_Transcriptome.</title>
        <authorList>
            <person name="Meera S.P."/>
            <person name="Sreeshan A."/>
            <person name="Augustine A."/>
        </authorList>
    </citation>
    <scope>NUCLEOTIDE SEQUENCE</scope>
    <source>
        <tissue evidence="1">Leaf</tissue>
    </source>
</reference>
<dbReference type="EMBL" id="GGEC01030047">
    <property type="protein sequence ID" value="MBX10531.1"/>
    <property type="molecule type" value="Transcribed_RNA"/>
</dbReference>
<sequence>MLLPSPIINFDFPALPAAAKEGMNNLSPGPNMPLGRKLHVKRPLVPLALIISASPSALVAVYESRGLVGYGSDSSPLQIPCFPSKTTLAELV</sequence>
<name>A0A2P2KXS0_RHIMU</name>
<dbReference type="AlphaFoldDB" id="A0A2P2KXS0"/>
<organism evidence="1">
    <name type="scientific">Rhizophora mucronata</name>
    <name type="common">Asiatic mangrove</name>
    <dbReference type="NCBI Taxonomy" id="61149"/>
    <lineage>
        <taxon>Eukaryota</taxon>
        <taxon>Viridiplantae</taxon>
        <taxon>Streptophyta</taxon>
        <taxon>Embryophyta</taxon>
        <taxon>Tracheophyta</taxon>
        <taxon>Spermatophyta</taxon>
        <taxon>Magnoliopsida</taxon>
        <taxon>eudicotyledons</taxon>
        <taxon>Gunneridae</taxon>
        <taxon>Pentapetalae</taxon>
        <taxon>rosids</taxon>
        <taxon>fabids</taxon>
        <taxon>Malpighiales</taxon>
        <taxon>Rhizophoraceae</taxon>
        <taxon>Rhizophora</taxon>
    </lineage>
</organism>
<accession>A0A2P2KXS0</accession>
<proteinExistence type="predicted"/>
<evidence type="ECO:0000313" key="1">
    <source>
        <dbReference type="EMBL" id="MBX10531.1"/>
    </source>
</evidence>